<dbReference type="AlphaFoldDB" id="A0A7J6Q7Q7"/>
<dbReference type="EMBL" id="JABANM010031944">
    <property type="protein sequence ID" value="KAF4703736.1"/>
    <property type="molecule type" value="Genomic_DNA"/>
</dbReference>
<dbReference type="Proteomes" id="UP000574390">
    <property type="component" value="Unassembled WGS sequence"/>
</dbReference>
<evidence type="ECO:0000313" key="2">
    <source>
        <dbReference type="Proteomes" id="UP000574390"/>
    </source>
</evidence>
<proteinExistence type="predicted"/>
<protein>
    <submittedName>
        <fullName evidence="1">Uncharacterized protein</fullName>
    </submittedName>
</protein>
<accession>A0A7J6Q7Q7</accession>
<reference evidence="1 2" key="1">
    <citation type="submission" date="2020-04" db="EMBL/GenBank/DDBJ databases">
        <title>Perkinsus olseni comparative genomics.</title>
        <authorList>
            <person name="Bogema D.R."/>
        </authorList>
    </citation>
    <scope>NUCLEOTIDE SEQUENCE [LARGE SCALE GENOMIC DNA]</scope>
    <source>
        <strain evidence="1">ATCC PRA-205</strain>
    </source>
</reference>
<gene>
    <name evidence="1" type="ORF">FOZ62_010815</name>
</gene>
<comment type="caution">
    <text evidence="1">The sequence shown here is derived from an EMBL/GenBank/DDBJ whole genome shotgun (WGS) entry which is preliminary data.</text>
</comment>
<feature type="non-terminal residue" evidence="1">
    <location>
        <position position="1"/>
    </location>
</feature>
<sequence length="130" mass="14663">SQEWLLPTHDICQMFSLGVNKFLLDGSALLYNGSIVSEVENVTKVNEIADCAKTYDDYPYDECSPGKFNFTAFKFEAQSYIAQYDVDELSFGIWAGKCQKFSWKIAPMIGKVIRRSLRTKSGRPVRASLG</sequence>
<evidence type="ECO:0000313" key="1">
    <source>
        <dbReference type="EMBL" id="KAF4703736.1"/>
    </source>
</evidence>
<organism evidence="1 2">
    <name type="scientific">Perkinsus olseni</name>
    <name type="common">Perkinsus atlanticus</name>
    <dbReference type="NCBI Taxonomy" id="32597"/>
    <lineage>
        <taxon>Eukaryota</taxon>
        <taxon>Sar</taxon>
        <taxon>Alveolata</taxon>
        <taxon>Perkinsozoa</taxon>
        <taxon>Perkinsea</taxon>
        <taxon>Perkinsida</taxon>
        <taxon>Perkinsidae</taxon>
        <taxon>Perkinsus</taxon>
    </lineage>
</organism>
<feature type="non-terminal residue" evidence="1">
    <location>
        <position position="130"/>
    </location>
</feature>
<name>A0A7J6Q7Q7_PEROL</name>